<dbReference type="Pfam" id="PF25601">
    <property type="entry name" value="AAA_lid_14"/>
    <property type="match status" value="1"/>
</dbReference>
<dbReference type="InterPro" id="IPR003593">
    <property type="entry name" value="AAA+_ATPase"/>
</dbReference>
<evidence type="ECO:0000313" key="10">
    <source>
        <dbReference type="EMBL" id="MCG7977838.1"/>
    </source>
</evidence>
<dbReference type="FunFam" id="3.40.50.2300:FF:000018">
    <property type="entry name" value="DNA-binding transcriptional regulator NtrC"/>
    <property type="match status" value="1"/>
</dbReference>
<dbReference type="GO" id="GO:0005524">
    <property type="term" value="F:ATP binding"/>
    <property type="evidence" value="ECO:0007669"/>
    <property type="project" value="UniProtKB-KW"/>
</dbReference>
<dbReference type="PROSITE" id="PS50110">
    <property type="entry name" value="RESPONSE_REGULATORY"/>
    <property type="match status" value="1"/>
</dbReference>
<dbReference type="InterPro" id="IPR009057">
    <property type="entry name" value="Homeodomain-like_sf"/>
</dbReference>
<keyword evidence="5" id="KW-0805">Transcription regulation</keyword>
<evidence type="ECO:0000256" key="5">
    <source>
        <dbReference type="ARBA" id="ARBA00023015"/>
    </source>
</evidence>
<dbReference type="GO" id="GO:0043565">
    <property type="term" value="F:sequence-specific DNA binding"/>
    <property type="evidence" value="ECO:0007669"/>
    <property type="project" value="InterPro"/>
</dbReference>
<keyword evidence="4" id="KW-0902">Two-component regulatory system</keyword>
<dbReference type="PROSITE" id="PS00675">
    <property type="entry name" value="SIGMA54_INTERACT_1"/>
    <property type="match status" value="1"/>
</dbReference>
<dbReference type="Gene3D" id="3.40.50.300">
    <property type="entry name" value="P-loop containing nucleotide triphosphate hydrolases"/>
    <property type="match status" value="1"/>
</dbReference>
<dbReference type="InterPro" id="IPR025944">
    <property type="entry name" value="Sigma_54_int_dom_CS"/>
</dbReference>
<dbReference type="PROSITE" id="PS50045">
    <property type="entry name" value="SIGMA54_INTERACT_4"/>
    <property type="match status" value="1"/>
</dbReference>
<keyword evidence="3" id="KW-0067">ATP-binding</keyword>
<dbReference type="FunFam" id="3.40.50.300:FF:000006">
    <property type="entry name" value="DNA-binding transcriptional regulator NtrC"/>
    <property type="match status" value="1"/>
</dbReference>
<evidence type="ECO:0000256" key="6">
    <source>
        <dbReference type="ARBA" id="ARBA00023163"/>
    </source>
</evidence>
<protein>
    <submittedName>
        <fullName evidence="10">Sigma-54 dependent transcriptional regulator</fullName>
    </submittedName>
</protein>
<evidence type="ECO:0000259" key="8">
    <source>
        <dbReference type="PROSITE" id="PS50045"/>
    </source>
</evidence>
<dbReference type="CDD" id="cd00009">
    <property type="entry name" value="AAA"/>
    <property type="match status" value="1"/>
</dbReference>
<evidence type="ECO:0000256" key="7">
    <source>
        <dbReference type="PROSITE-ProRule" id="PRU00169"/>
    </source>
</evidence>
<dbReference type="Gene3D" id="1.10.8.60">
    <property type="match status" value="1"/>
</dbReference>
<keyword evidence="1 7" id="KW-0597">Phosphoprotein</keyword>
<dbReference type="GO" id="GO:0006355">
    <property type="term" value="P:regulation of DNA-templated transcription"/>
    <property type="evidence" value="ECO:0007669"/>
    <property type="project" value="InterPro"/>
</dbReference>
<keyword evidence="2" id="KW-0547">Nucleotide-binding</keyword>
<dbReference type="CDD" id="cd17549">
    <property type="entry name" value="REC_DctD-like"/>
    <property type="match status" value="1"/>
</dbReference>
<dbReference type="EMBL" id="JAEPCR010000025">
    <property type="protein sequence ID" value="MCG7977838.1"/>
    <property type="molecule type" value="Genomic_DNA"/>
</dbReference>
<dbReference type="Pfam" id="PF00158">
    <property type="entry name" value="Sigma54_activat"/>
    <property type="match status" value="1"/>
</dbReference>
<evidence type="ECO:0000256" key="4">
    <source>
        <dbReference type="ARBA" id="ARBA00023012"/>
    </source>
</evidence>
<evidence type="ECO:0000256" key="1">
    <source>
        <dbReference type="ARBA" id="ARBA00022553"/>
    </source>
</evidence>
<dbReference type="SMART" id="SM00382">
    <property type="entry name" value="AAA"/>
    <property type="match status" value="1"/>
</dbReference>
<dbReference type="InterPro" id="IPR002197">
    <property type="entry name" value="HTH_Fis"/>
</dbReference>
<dbReference type="PROSITE" id="PS00688">
    <property type="entry name" value="SIGMA54_INTERACT_3"/>
    <property type="match status" value="1"/>
</dbReference>
<feature type="modified residue" description="4-aspartylphosphate" evidence="7">
    <location>
        <position position="55"/>
    </location>
</feature>
<dbReference type="SUPFAM" id="SSF52172">
    <property type="entry name" value="CheY-like"/>
    <property type="match status" value="1"/>
</dbReference>
<accession>A0A9E4NID2</accession>
<feature type="domain" description="Sigma-54 factor interaction" evidence="8">
    <location>
        <begin position="146"/>
        <end position="375"/>
    </location>
</feature>
<proteinExistence type="predicted"/>
<gene>
    <name evidence="10" type="ORF">JAY77_06785</name>
</gene>
<name>A0A9E4NID2_9GAMM</name>
<dbReference type="AlphaFoldDB" id="A0A9E4NID2"/>
<dbReference type="Pfam" id="PF00072">
    <property type="entry name" value="Response_reg"/>
    <property type="match status" value="1"/>
</dbReference>
<dbReference type="SMART" id="SM00448">
    <property type="entry name" value="REC"/>
    <property type="match status" value="1"/>
</dbReference>
<dbReference type="InterPro" id="IPR011006">
    <property type="entry name" value="CheY-like_superfamily"/>
</dbReference>
<keyword evidence="6" id="KW-0804">Transcription</keyword>
<evidence type="ECO:0000259" key="9">
    <source>
        <dbReference type="PROSITE" id="PS50110"/>
    </source>
</evidence>
<dbReference type="Gene3D" id="1.10.10.60">
    <property type="entry name" value="Homeodomain-like"/>
    <property type="match status" value="1"/>
</dbReference>
<dbReference type="InterPro" id="IPR058031">
    <property type="entry name" value="AAA_lid_NorR"/>
</dbReference>
<organism evidence="10 11">
    <name type="scientific">Candidatus Thiodiazotropha taylori</name>
    <dbReference type="NCBI Taxonomy" id="2792791"/>
    <lineage>
        <taxon>Bacteria</taxon>
        <taxon>Pseudomonadati</taxon>
        <taxon>Pseudomonadota</taxon>
        <taxon>Gammaproteobacteria</taxon>
        <taxon>Chromatiales</taxon>
        <taxon>Sedimenticolaceae</taxon>
        <taxon>Candidatus Thiodiazotropha</taxon>
    </lineage>
</organism>
<dbReference type="InterPro" id="IPR027417">
    <property type="entry name" value="P-loop_NTPase"/>
</dbReference>
<reference evidence="10" key="1">
    <citation type="journal article" date="2021" name="Proc. Natl. Acad. Sci. U.S.A.">
        <title>Global biogeography of chemosynthetic symbionts reveals both localized and globally distributed symbiont groups. .</title>
        <authorList>
            <person name="Osvatic J.T."/>
            <person name="Wilkins L.G.E."/>
            <person name="Leibrecht L."/>
            <person name="Leray M."/>
            <person name="Zauner S."/>
            <person name="Polzin J."/>
            <person name="Camacho Y."/>
            <person name="Gros O."/>
            <person name="van Gils J.A."/>
            <person name="Eisen J.A."/>
            <person name="Petersen J.M."/>
            <person name="Yuen B."/>
        </authorList>
    </citation>
    <scope>NUCLEOTIDE SEQUENCE</scope>
    <source>
        <strain evidence="10">MAGclacostrist055</strain>
    </source>
</reference>
<dbReference type="PRINTS" id="PR01590">
    <property type="entry name" value="HTHFIS"/>
</dbReference>
<dbReference type="SUPFAM" id="SSF46689">
    <property type="entry name" value="Homeodomain-like"/>
    <property type="match status" value="1"/>
</dbReference>
<dbReference type="SUPFAM" id="SSF52540">
    <property type="entry name" value="P-loop containing nucleoside triphosphate hydrolases"/>
    <property type="match status" value="1"/>
</dbReference>
<dbReference type="Gene3D" id="3.40.50.2300">
    <property type="match status" value="1"/>
</dbReference>
<evidence type="ECO:0000313" key="11">
    <source>
        <dbReference type="Proteomes" id="UP000886674"/>
    </source>
</evidence>
<evidence type="ECO:0000256" key="2">
    <source>
        <dbReference type="ARBA" id="ARBA00022741"/>
    </source>
</evidence>
<dbReference type="PANTHER" id="PTHR32071">
    <property type="entry name" value="TRANSCRIPTIONAL REGULATORY PROTEIN"/>
    <property type="match status" value="1"/>
</dbReference>
<dbReference type="Pfam" id="PF02954">
    <property type="entry name" value="HTH_8"/>
    <property type="match status" value="1"/>
</dbReference>
<dbReference type="PANTHER" id="PTHR32071:SF57">
    <property type="entry name" value="C4-DICARBOXYLATE TRANSPORT TRANSCRIPTIONAL REGULATORY PROTEIN DCTD"/>
    <property type="match status" value="1"/>
</dbReference>
<feature type="domain" description="Response regulatory" evidence="9">
    <location>
        <begin position="6"/>
        <end position="120"/>
    </location>
</feature>
<dbReference type="GO" id="GO:0000160">
    <property type="term" value="P:phosphorelay signal transduction system"/>
    <property type="evidence" value="ECO:0007669"/>
    <property type="project" value="UniProtKB-KW"/>
</dbReference>
<evidence type="ECO:0000256" key="3">
    <source>
        <dbReference type="ARBA" id="ARBA00022840"/>
    </source>
</evidence>
<comment type="caution">
    <text evidence="10">The sequence shown here is derived from an EMBL/GenBank/DDBJ whole genome shotgun (WGS) entry which is preliminary data.</text>
</comment>
<dbReference type="InterPro" id="IPR025662">
    <property type="entry name" value="Sigma_54_int_dom_ATP-bd_1"/>
</dbReference>
<dbReference type="Proteomes" id="UP000886674">
    <property type="component" value="Unassembled WGS sequence"/>
</dbReference>
<dbReference type="InterPro" id="IPR002078">
    <property type="entry name" value="Sigma_54_int"/>
</dbReference>
<dbReference type="InterPro" id="IPR001789">
    <property type="entry name" value="Sig_transdc_resp-reg_receiver"/>
</dbReference>
<sequence>MSKSPDVFFIDDEIDLRLANEQTLELAGFQVRVFEKAEDALKLIDNQTGGIVVSDIRLPGLDGLALLQRLQQMDATLPVILITGHGDISMAVDAMQKGAYDFIEKPFSPERLVDTVRRALEKRRLVLENRTLKTELNAQNSLGPRIIGKTSAMKALKNTINQLADTAADILLMGETGTGKELVARSLHEHSQRRDKNFVAVNCGAIPENLIESELFGHEKGAFTGAETLRIGKFEYANHGSVFLDEVESMPLPAQVRLLRVLQERSLERIGSNESIELDIRIVAATKVDLKAAAERGEFREDLYYRLNVVTLELPPLRERREDIPLLFQHFLLVAAARYGKVAPAMPDNISQKLMSFNWPGNVRELRNAAERFVLLGDECGLQLDEKSVTSPCVPLTLPEHVEVFERAMIEQALSESGGVIKKTMELLGLPRKTLYDKMQKYGLDKRLYK</sequence>